<reference evidence="2 3" key="1">
    <citation type="journal article" date="2019" name="Commun. Biol.">
        <title>The bagworm genome reveals a unique fibroin gene that provides high tensile strength.</title>
        <authorList>
            <person name="Kono N."/>
            <person name="Nakamura H."/>
            <person name="Ohtoshi R."/>
            <person name="Tomita M."/>
            <person name="Numata K."/>
            <person name="Arakawa K."/>
        </authorList>
    </citation>
    <scope>NUCLEOTIDE SEQUENCE [LARGE SCALE GENOMIC DNA]</scope>
</reference>
<dbReference type="OrthoDB" id="6627680at2759"/>
<dbReference type="EMBL" id="BGZK01000378">
    <property type="protein sequence ID" value="GBP40191.1"/>
    <property type="molecule type" value="Genomic_DNA"/>
</dbReference>
<accession>A0A4C1VNC9</accession>
<organism evidence="2 3">
    <name type="scientific">Eumeta variegata</name>
    <name type="common">Bagworm moth</name>
    <name type="synonym">Eumeta japonica</name>
    <dbReference type="NCBI Taxonomy" id="151549"/>
    <lineage>
        <taxon>Eukaryota</taxon>
        <taxon>Metazoa</taxon>
        <taxon>Ecdysozoa</taxon>
        <taxon>Arthropoda</taxon>
        <taxon>Hexapoda</taxon>
        <taxon>Insecta</taxon>
        <taxon>Pterygota</taxon>
        <taxon>Neoptera</taxon>
        <taxon>Endopterygota</taxon>
        <taxon>Lepidoptera</taxon>
        <taxon>Glossata</taxon>
        <taxon>Ditrysia</taxon>
        <taxon>Tineoidea</taxon>
        <taxon>Psychidae</taxon>
        <taxon>Oiketicinae</taxon>
        <taxon>Eumeta</taxon>
    </lineage>
</organism>
<comment type="caution">
    <text evidence="2">The sequence shown here is derived from an EMBL/GenBank/DDBJ whole genome shotgun (WGS) entry which is preliminary data.</text>
</comment>
<dbReference type="AlphaFoldDB" id="A0A4C1VNC9"/>
<proteinExistence type="predicted"/>
<feature type="domain" description="Transposable element P transposase-like RNase H" evidence="1">
    <location>
        <begin position="2"/>
        <end position="58"/>
    </location>
</feature>
<dbReference type="InterPro" id="IPR048365">
    <property type="entry name" value="TNP-like_RNaseH_N"/>
</dbReference>
<evidence type="ECO:0000313" key="3">
    <source>
        <dbReference type="Proteomes" id="UP000299102"/>
    </source>
</evidence>
<gene>
    <name evidence="2" type="ORF">EVAR_37592_1</name>
</gene>
<dbReference type="Pfam" id="PF21787">
    <property type="entry name" value="TNP-like_RNaseH_N"/>
    <property type="match status" value="1"/>
</dbReference>
<sequence length="99" mass="11135">MTKKERLCILLFDENKITPHIDYNRRKDIIHGFVGNGYNTKRMVADHALVLMLRGVEGDPSMILSRGLRCQIPRAGPKQVGAGNVVTNRTDGLTCFPQR</sequence>
<keyword evidence="3" id="KW-1185">Reference proteome</keyword>
<evidence type="ECO:0000313" key="2">
    <source>
        <dbReference type="EMBL" id="GBP40191.1"/>
    </source>
</evidence>
<protein>
    <recommendedName>
        <fullName evidence="1">Transposable element P transposase-like RNase H domain-containing protein</fullName>
    </recommendedName>
</protein>
<dbReference type="Proteomes" id="UP000299102">
    <property type="component" value="Unassembled WGS sequence"/>
</dbReference>
<name>A0A4C1VNC9_EUMVA</name>
<evidence type="ECO:0000259" key="1">
    <source>
        <dbReference type="Pfam" id="PF21787"/>
    </source>
</evidence>